<evidence type="ECO:0000313" key="1">
    <source>
        <dbReference type="EMBL" id="HIU23174.1"/>
    </source>
</evidence>
<reference evidence="1" key="2">
    <citation type="journal article" date="2021" name="PeerJ">
        <title>Extensive microbial diversity within the chicken gut microbiome revealed by metagenomics and culture.</title>
        <authorList>
            <person name="Gilroy R."/>
            <person name="Ravi A."/>
            <person name="Getino M."/>
            <person name="Pursley I."/>
            <person name="Horton D.L."/>
            <person name="Alikhan N.F."/>
            <person name="Baker D."/>
            <person name="Gharbi K."/>
            <person name="Hall N."/>
            <person name="Watson M."/>
            <person name="Adriaenssens E.M."/>
            <person name="Foster-Nyarko E."/>
            <person name="Jarju S."/>
            <person name="Secka A."/>
            <person name="Antonio M."/>
            <person name="Oren A."/>
            <person name="Chaudhuri R.R."/>
            <person name="La Ragione R."/>
            <person name="Hildebrand F."/>
            <person name="Pallen M.J."/>
        </authorList>
    </citation>
    <scope>NUCLEOTIDE SEQUENCE</scope>
    <source>
        <strain evidence="1">CHK197-8231</strain>
    </source>
</reference>
<dbReference type="Proteomes" id="UP000824087">
    <property type="component" value="Unassembled WGS sequence"/>
</dbReference>
<dbReference type="InterPro" id="IPR029058">
    <property type="entry name" value="AB_hydrolase_fold"/>
</dbReference>
<dbReference type="Gene3D" id="3.40.50.1820">
    <property type="entry name" value="alpha/beta hydrolase"/>
    <property type="match status" value="1"/>
</dbReference>
<dbReference type="AlphaFoldDB" id="A0A9D1HVJ0"/>
<name>A0A9D1HVJ0_9BACT</name>
<gene>
    <name evidence="1" type="ORF">IAD49_06290</name>
</gene>
<proteinExistence type="predicted"/>
<organism evidence="1 2">
    <name type="scientific">Candidatus Fimihabitans intestinipullorum</name>
    <dbReference type="NCBI Taxonomy" id="2840820"/>
    <lineage>
        <taxon>Bacteria</taxon>
        <taxon>Bacillati</taxon>
        <taxon>Mycoplasmatota</taxon>
        <taxon>Mycoplasmatota incertae sedis</taxon>
        <taxon>Candidatus Fimihabitans</taxon>
    </lineage>
</organism>
<comment type="caution">
    <text evidence="1">The sequence shown here is derived from an EMBL/GenBank/DDBJ whole genome shotgun (WGS) entry which is preliminary data.</text>
</comment>
<protein>
    <submittedName>
        <fullName evidence="1">Uncharacterized protein</fullName>
    </submittedName>
</protein>
<dbReference type="EMBL" id="DVML01000035">
    <property type="protein sequence ID" value="HIU23174.1"/>
    <property type="molecule type" value="Genomic_DNA"/>
</dbReference>
<reference evidence="1" key="1">
    <citation type="submission" date="2020-10" db="EMBL/GenBank/DDBJ databases">
        <authorList>
            <person name="Gilroy R."/>
        </authorList>
    </citation>
    <scope>NUCLEOTIDE SEQUENCE</scope>
    <source>
        <strain evidence="1">CHK197-8231</strain>
    </source>
</reference>
<sequence length="333" mass="38293">MQISNNFESLKTESNVEFNYNNWGKEYTVQIIYPNDISNYNIPYILVLPKNMKENCILAVESNNLETENSDDLLNNGLLTAHKLVQQLKDNDNPVLIPIVPSVKNGIPYYQQLSKECFSIPSAHPFYRIDLQVLNIINEVKQNLSDKINLRDKIFLNGYSSSGVFAQRFALLHPEIVDTLCIGGASGSIPVPILELGYPLGIADYYEITGKQFDLEVYSQIKFRYYIGQFEDKRKTSERYDESGNFAPMHDMSYFDRSVPTPIGHKQRAMFGTNLLERSNKQIRLMKEMGMDIEQQIFEGRTHNNYNEIGINELGDEYVNHIYNQSAAENKKL</sequence>
<evidence type="ECO:0000313" key="2">
    <source>
        <dbReference type="Proteomes" id="UP000824087"/>
    </source>
</evidence>
<dbReference type="SUPFAM" id="SSF53474">
    <property type="entry name" value="alpha/beta-Hydrolases"/>
    <property type="match status" value="1"/>
</dbReference>
<accession>A0A9D1HVJ0</accession>